<dbReference type="Pfam" id="PF07589">
    <property type="entry name" value="PEP-CTERM"/>
    <property type="match status" value="1"/>
</dbReference>
<evidence type="ECO:0000313" key="3">
    <source>
        <dbReference type="EMBL" id="TWT87477.1"/>
    </source>
</evidence>
<dbReference type="Proteomes" id="UP000315440">
    <property type="component" value="Unassembled WGS sequence"/>
</dbReference>
<dbReference type="InterPro" id="IPR013424">
    <property type="entry name" value="Ice-binding_C"/>
</dbReference>
<keyword evidence="1" id="KW-0732">Signal</keyword>
<comment type="caution">
    <text evidence="3">The sequence shown here is derived from an EMBL/GenBank/DDBJ whole genome shotgun (WGS) entry which is preliminary data.</text>
</comment>
<accession>A0A5C5ZKA2</accession>
<dbReference type="AlphaFoldDB" id="A0A5C5ZKA2"/>
<evidence type="ECO:0000313" key="4">
    <source>
        <dbReference type="Proteomes" id="UP000315440"/>
    </source>
</evidence>
<keyword evidence="4" id="KW-1185">Reference proteome</keyword>
<evidence type="ECO:0000259" key="2">
    <source>
        <dbReference type="Pfam" id="PF07589"/>
    </source>
</evidence>
<reference evidence="3 4" key="1">
    <citation type="submission" date="2019-02" db="EMBL/GenBank/DDBJ databases">
        <title>Deep-cultivation of Planctomycetes and their phenomic and genomic characterization uncovers novel biology.</title>
        <authorList>
            <person name="Wiegand S."/>
            <person name="Jogler M."/>
            <person name="Boedeker C."/>
            <person name="Pinto D."/>
            <person name="Vollmers J."/>
            <person name="Rivas-Marin E."/>
            <person name="Kohn T."/>
            <person name="Peeters S.H."/>
            <person name="Heuer A."/>
            <person name="Rast P."/>
            <person name="Oberbeckmann S."/>
            <person name="Bunk B."/>
            <person name="Jeske O."/>
            <person name="Meyerdierks A."/>
            <person name="Storesund J.E."/>
            <person name="Kallscheuer N."/>
            <person name="Luecker S."/>
            <person name="Lage O.M."/>
            <person name="Pohl T."/>
            <person name="Merkel B.J."/>
            <person name="Hornburger P."/>
            <person name="Mueller R.-W."/>
            <person name="Bruemmer F."/>
            <person name="Labrenz M."/>
            <person name="Spormann A.M."/>
            <person name="Op Den Camp H."/>
            <person name="Overmann J."/>
            <person name="Amann R."/>
            <person name="Jetten M.S.M."/>
            <person name="Mascher T."/>
            <person name="Medema M.H."/>
            <person name="Devos D.P."/>
            <person name="Kaster A.-K."/>
            <person name="Ovreas L."/>
            <person name="Rohde M."/>
            <person name="Galperin M.Y."/>
            <person name="Jogler C."/>
        </authorList>
    </citation>
    <scope>NUCLEOTIDE SEQUENCE [LARGE SCALE GENOMIC DNA]</scope>
    <source>
        <strain evidence="3 4">Mal64</strain>
    </source>
</reference>
<feature type="domain" description="Ice-binding protein C-terminal" evidence="2">
    <location>
        <begin position="203"/>
        <end position="225"/>
    </location>
</feature>
<organism evidence="3 4">
    <name type="scientific">Pseudobythopirellula maris</name>
    <dbReference type="NCBI Taxonomy" id="2527991"/>
    <lineage>
        <taxon>Bacteria</taxon>
        <taxon>Pseudomonadati</taxon>
        <taxon>Planctomycetota</taxon>
        <taxon>Planctomycetia</taxon>
        <taxon>Pirellulales</taxon>
        <taxon>Lacipirellulaceae</taxon>
        <taxon>Pseudobythopirellula</taxon>
    </lineage>
</organism>
<protein>
    <recommendedName>
        <fullName evidence="2">Ice-binding protein C-terminal domain-containing protein</fullName>
    </recommendedName>
</protein>
<gene>
    <name evidence="3" type="ORF">Mal64_30160</name>
</gene>
<dbReference type="RefSeq" id="WP_146401648.1">
    <property type="nucleotide sequence ID" value="NZ_SJPQ01000003.1"/>
</dbReference>
<evidence type="ECO:0000256" key="1">
    <source>
        <dbReference type="SAM" id="SignalP"/>
    </source>
</evidence>
<sequence precursor="true">MNRIFFALLTIAALTASQAQAATIEYSLNIAGVDPADYLTMPAGEYTLEVWAQVSDNDIGGGFNGGLLSYAFQLNTEEDAVLDFVEGMSGPPVNRVPSGKWDSVTPNSLFANKFQGELDSGLGSVSGDVFAQTGSMGPGDFDNNFDAIGVGSPTLLVSGPIELGLGIATIEVSGLATQHIVYGATGATESDDVIPASITIGNIPEPASAMLAGLAVAGVLGYRRRSC</sequence>
<name>A0A5C5ZKA2_9BACT</name>
<proteinExistence type="predicted"/>
<feature type="chain" id="PRO_5022966834" description="Ice-binding protein C-terminal domain-containing protein" evidence="1">
    <location>
        <begin position="22"/>
        <end position="227"/>
    </location>
</feature>
<feature type="signal peptide" evidence="1">
    <location>
        <begin position="1"/>
        <end position="21"/>
    </location>
</feature>
<dbReference type="EMBL" id="SJPQ01000003">
    <property type="protein sequence ID" value="TWT87477.1"/>
    <property type="molecule type" value="Genomic_DNA"/>
</dbReference>